<reference evidence="2" key="1">
    <citation type="journal article" date="2024" name="Algal Res.">
        <title>Biochemical, toxicological and genomic investigation of a high-biomass producing Limnothrix strain isolated from Italian shallow drinking water reservoir.</title>
        <authorList>
            <person name="Simonazzi M."/>
            <person name="Shishido T.K."/>
            <person name="Delbaje E."/>
            <person name="Wahlsten M."/>
            <person name="Fewer D.P."/>
            <person name="Sivonen K."/>
            <person name="Pezzolesi L."/>
            <person name="Pistocchi R."/>
        </authorList>
    </citation>
    <scope>NUCLEOTIDE SEQUENCE [LARGE SCALE GENOMIC DNA]</scope>
    <source>
        <strain evidence="2">LRLZ20PSL1</strain>
    </source>
</reference>
<sequence>MVLAGGVSDRSDSGEGNVPLELIKKLYKPGGLWLGLGNSQVLAQPQATIARQKP</sequence>
<dbReference type="RefSeq" id="WP_393015247.1">
    <property type="nucleotide sequence ID" value="NZ_JAZAQF010000089.1"/>
</dbReference>
<organism evidence="1 2">
    <name type="scientific">Limnothrix redekei LRLZ20PSL1</name>
    <dbReference type="NCBI Taxonomy" id="3112953"/>
    <lineage>
        <taxon>Bacteria</taxon>
        <taxon>Bacillati</taxon>
        <taxon>Cyanobacteriota</taxon>
        <taxon>Cyanophyceae</taxon>
        <taxon>Pseudanabaenales</taxon>
        <taxon>Pseudanabaenaceae</taxon>
        <taxon>Limnothrix</taxon>
    </lineage>
</organism>
<evidence type="ECO:0000313" key="2">
    <source>
        <dbReference type="Proteomes" id="UP001604335"/>
    </source>
</evidence>
<gene>
    <name evidence="1" type="ORF">VPK24_17145</name>
</gene>
<dbReference type="EMBL" id="JAZAQF010000089">
    <property type="protein sequence ID" value="MFG3819375.1"/>
    <property type="molecule type" value="Genomic_DNA"/>
</dbReference>
<protein>
    <submittedName>
        <fullName evidence="1">Uncharacterized protein</fullName>
    </submittedName>
</protein>
<proteinExistence type="predicted"/>
<accession>A0ABW7CE09</accession>
<keyword evidence="2" id="KW-1185">Reference proteome</keyword>
<dbReference type="Proteomes" id="UP001604335">
    <property type="component" value="Unassembled WGS sequence"/>
</dbReference>
<evidence type="ECO:0000313" key="1">
    <source>
        <dbReference type="EMBL" id="MFG3819375.1"/>
    </source>
</evidence>
<comment type="caution">
    <text evidence="1">The sequence shown here is derived from an EMBL/GenBank/DDBJ whole genome shotgun (WGS) entry which is preliminary data.</text>
</comment>
<name>A0ABW7CE09_9CYAN</name>